<dbReference type="Proteomes" id="UP000288227">
    <property type="component" value="Unassembled WGS sequence"/>
</dbReference>
<reference evidence="1 2" key="1">
    <citation type="submission" date="2018-11" db="EMBL/GenBank/DDBJ databases">
        <title>Chryseotalea sanarue gen. nov., sp., nov., a member of the family Cytophagaceae, isolated from a brackish lake in Hamamatsu Japan.</title>
        <authorList>
            <person name="Maejima Y."/>
            <person name="Iino T."/>
            <person name="Muraguchi Y."/>
            <person name="Fukuda K."/>
            <person name="Ohkuma M."/>
            <person name="Moriuchi R."/>
            <person name="Dohra H."/>
            <person name="Kimbara K."/>
            <person name="Shintani M."/>
        </authorList>
    </citation>
    <scope>NUCLEOTIDE SEQUENCE [LARGE SCALE GENOMIC DNA]</scope>
    <source>
        <strain evidence="1 2">Ys</strain>
    </source>
</reference>
<sequence length="204" mass="22708">MAKKENYKYEFAGLPIYDIIGKPLIAIARAQNMMSKEQLRTMLDACFKYHNGAYEPIMLKMVVTRSFLEPATKPGKGPELKMISTDFFLPMITIFPINALGIENVDIDFNVEITSQYMVDKDEIDEGGDKISAQPSSLECLGKITKGPGASGEDQEQSYENNSSFRIAVEAGTMPLTKGLLEIINIYTNAIQPIDTSQKNHQTL</sequence>
<gene>
    <name evidence="1" type="ORF">SanaruYs_16620</name>
</gene>
<evidence type="ECO:0000313" key="2">
    <source>
        <dbReference type="Proteomes" id="UP000288227"/>
    </source>
</evidence>
<accession>A0A401U979</accession>
<proteinExistence type="predicted"/>
<evidence type="ECO:0000313" key="1">
    <source>
        <dbReference type="EMBL" id="GCC51437.1"/>
    </source>
</evidence>
<dbReference type="RefSeq" id="WP_127122102.1">
    <property type="nucleotide sequence ID" value="NZ_BHXQ01000003.1"/>
</dbReference>
<organism evidence="1 2">
    <name type="scientific">Chryseotalea sanaruensis</name>
    <dbReference type="NCBI Taxonomy" id="2482724"/>
    <lineage>
        <taxon>Bacteria</taxon>
        <taxon>Pseudomonadati</taxon>
        <taxon>Bacteroidota</taxon>
        <taxon>Cytophagia</taxon>
        <taxon>Cytophagales</taxon>
        <taxon>Chryseotaleaceae</taxon>
        <taxon>Chryseotalea</taxon>
    </lineage>
</organism>
<protein>
    <submittedName>
        <fullName evidence="1">DUF2589 domain-containing protein</fullName>
    </submittedName>
</protein>
<keyword evidence="2" id="KW-1185">Reference proteome</keyword>
<dbReference type="EMBL" id="BHXQ01000003">
    <property type="protein sequence ID" value="GCC51437.1"/>
    <property type="molecule type" value="Genomic_DNA"/>
</dbReference>
<dbReference type="OrthoDB" id="1043330at2"/>
<comment type="caution">
    <text evidence="1">The sequence shown here is derived from an EMBL/GenBank/DDBJ whole genome shotgun (WGS) entry which is preliminary data.</text>
</comment>
<dbReference type="Pfam" id="PF11655">
    <property type="entry name" value="DUF2589"/>
    <property type="match status" value="1"/>
</dbReference>
<name>A0A401U979_9BACT</name>
<dbReference type="InterPro" id="IPR024510">
    <property type="entry name" value="DUF2589"/>
</dbReference>
<dbReference type="AlphaFoldDB" id="A0A401U979"/>